<evidence type="ECO:0000256" key="6">
    <source>
        <dbReference type="ARBA" id="ARBA00023004"/>
    </source>
</evidence>
<evidence type="ECO:0000256" key="5">
    <source>
        <dbReference type="ARBA" id="ARBA00023002"/>
    </source>
</evidence>
<organism evidence="8 9">
    <name type="scientific">Tetrapyrgos nigripes</name>
    <dbReference type="NCBI Taxonomy" id="182062"/>
    <lineage>
        <taxon>Eukaryota</taxon>
        <taxon>Fungi</taxon>
        <taxon>Dikarya</taxon>
        <taxon>Basidiomycota</taxon>
        <taxon>Agaricomycotina</taxon>
        <taxon>Agaricomycetes</taxon>
        <taxon>Agaricomycetidae</taxon>
        <taxon>Agaricales</taxon>
        <taxon>Marasmiineae</taxon>
        <taxon>Marasmiaceae</taxon>
        <taxon>Tetrapyrgos</taxon>
    </lineage>
</organism>
<dbReference type="GO" id="GO:0020037">
    <property type="term" value="F:heme binding"/>
    <property type="evidence" value="ECO:0007669"/>
    <property type="project" value="InterPro"/>
</dbReference>
<evidence type="ECO:0000256" key="4">
    <source>
        <dbReference type="ARBA" id="ARBA00022723"/>
    </source>
</evidence>
<evidence type="ECO:0000256" key="7">
    <source>
        <dbReference type="ARBA" id="ARBA00023033"/>
    </source>
</evidence>
<comment type="cofactor">
    <cofactor evidence="1">
        <name>heme</name>
        <dbReference type="ChEBI" id="CHEBI:30413"/>
    </cofactor>
</comment>
<comment type="similarity">
    <text evidence="2">Belongs to the cytochrome P450 family.</text>
</comment>
<dbReference type="Proteomes" id="UP000559256">
    <property type="component" value="Unassembled WGS sequence"/>
</dbReference>
<keyword evidence="7" id="KW-0503">Monooxygenase</keyword>
<dbReference type="GO" id="GO:0016705">
    <property type="term" value="F:oxidoreductase activity, acting on paired donors, with incorporation or reduction of molecular oxygen"/>
    <property type="evidence" value="ECO:0007669"/>
    <property type="project" value="InterPro"/>
</dbReference>
<keyword evidence="4" id="KW-0479">Metal-binding</keyword>
<dbReference type="Gene3D" id="1.10.630.10">
    <property type="entry name" value="Cytochrome P450"/>
    <property type="match status" value="1"/>
</dbReference>
<proteinExistence type="inferred from homology"/>
<sequence length="242" mass="27176">MTKSYVADLLALLLVGFIVNKVIRYRRLSLPPGPPGYPIIGNIFDIPRKREWVTYRDMSQKYDSDVIHLDLFGKPLIVVNSLKAATELDRRSSNYSDRPSFTMLCELVGMNWNIGLVPYGDFWRGELLYANPHPFGDPPEAAGRKSFRQELSSRALVKYQPAIASATQKLLLLLLDKPHDFLKHLRFTAGTTILSIAYGIEVQPENDPFIDTAERALHAVAAAINSGSYVVDQLPVLKHIPD</sequence>
<evidence type="ECO:0000256" key="2">
    <source>
        <dbReference type="ARBA" id="ARBA00010617"/>
    </source>
</evidence>
<evidence type="ECO:0000313" key="8">
    <source>
        <dbReference type="EMBL" id="KAF5358754.1"/>
    </source>
</evidence>
<keyword evidence="6" id="KW-0408">Iron</keyword>
<dbReference type="AlphaFoldDB" id="A0A8H5G5I1"/>
<dbReference type="SUPFAM" id="SSF48264">
    <property type="entry name" value="Cytochrome P450"/>
    <property type="match status" value="1"/>
</dbReference>
<evidence type="ECO:0000256" key="3">
    <source>
        <dbReference type="ARBA" id="ARBA00022617"/>
    </source>
</evidence>
<dbReference type="PANTHER" id="PTHR46300:SF7">
    <property type="entry name" value="P450, PUTATIVE (EUROFUNG)-RELATED"/>
    <property type="match status" value="1"/>
</dbReference>
<dbReference type="GO" id="GO:0004497">
    <property type="term" value="F:monooxygenase activity"/>
    <property type="evidence" value="ECO:0007669"/>
    <property type="project" value="UniProtKB-KW"/>
</dbReference>
<protein>
    <recommendedName>
        <fullName evidence="10">Cytochrome P450</fullName>
    </recommendedName>
</protein>
<gene>
    <name evidence="8" type="ORF">D9758_008596</name>
</gene>
<keyword evidence="5" id="KW-0560">Oxidoreductase</keyword>
<dbReference type="OrthoDB" id="1055148at2759"/>
<keyword evidence="9" id="KW-1185">Reference proteome</keyword>
<dbReference type="GO" id="GO:0005506">
    <property type="term" value="F:iron ion binding"/>
    <property type="evidence" value="ECO:0007669"/>
    <property type="project" value="InterPro"/>
</dbReference>
<keyword evidence="3" id="KW-0349">Heme</keyword>
<comment type="caution">
    <text evidence="8">The sequence shown here is derived from an EMBL/GenBank/DDBJ whole genome shotgun (WGS) entry which is preliminary data.</text>
</comment>
<evidence type="ECO:0000313" key="9">
    <source>
        <dbReference type="Proteomes" id="UP000559256"/>
    </source>
</evidence>
<dbReference type="EMBL" id="JAACJM010000048">
    <property type="protein sequence ID" value="KAF5358754.1"/>
    <property type="molecule type" value="Genomic_DNA"/>
</dbReference>
<evidence type="ECO:0000256" key="1">
    <source>
        <dbReference type="ARBA" id="ARBA00001971"/>
    </source>
</evidence>
<accession>A0A8H5G5I1</accession>
<dbReference type="PANTHER" id="PTHR46300">
    <property type="entry name" value="P450, PUTATIVE (EUROFUNG)-RELATED-RELATED"/>
    <property type="match status" value="1"/>
</dbReference>
<reference evidence="8 9" key="1">
    <citation type="journal article" date="2020" name="ISME J.">
        <title>Uncovering the hidden diversity of litter-decomposition mechanisms in mushroom-forming fungi.</title>
        <authorList>
            <person name="Floudas D."/>
            <person name="Bentzer J."/>
            <person name="Ahren D."/>
            <person name="Johansson T."/>
            <person name="Persson P."/>
            <person name="Tunlid A."/>
        </authorList>
    </citation>
    <scope>NUCLEOTIDE SEQUENCE [LARGE SCALE GENOMIC DNA]</scope>
    <source>
        <strain evidence="8 9">CBS 291.85</strain>
    </source>
</reference>
<dbReference type="InterPro" id="IPR050364">
    <property type="entry name" value="Cytochrome_P450_fung"/>
</dbReference>
<name>A0A8H5G5I1_9AGAR</name>
<evidence type="ECO:0008006" key="10">
    <source>
        <dbReference type="Google" id="ProtNLM"/>
    </source>
</evidence>
<dbReference type="InterPro" id="IPR036396">
    <property type="entry name" value="Cyt_P450_sf"/>
</dbReference>